<proteinExistence type="evidence at transcript level"/>
<sequence length="358" mass="40580">MDQPPLMEVDIDTEENRQLLQAIQQGELSGLADVQSIPFNATVGNLIDAELTSRDGADSGIDVKNETPFVKPQEAPEETGSKSNQNIPQTTSRVSGYKPRSPCFHPDPNYKRWISPQATRQFDPGTQQRIMRMATVSARRRPSSMFSDESLRMPGKLITWHEAMENRPPLRIDMSGPSPTTYSPRNKPLYETNAPAYSFGRKESEKEGSGQKAWSKLWFRSHSPFTHKTNYELRWPTAPHYQQKSMLGPKQACRPGFPSHSIGVRHNLQLVAKGKEEIPASNQYEPELARRHVTRRAPAFSMGCKLPNKIWVKSPNFPAPNMYNPKSSLRSVRPTHPAFTMCVERRFKRHDVGPFATL</sequence>
<dbReference type="InterPro" id="IPR010736">
    <property type="entry name" value="SHIPPO-rpt"/>
</dbReference>
<accession>A0A6F9DGJ5</accession>
<evidence type="ECO:0000256" key="1">
    <source>
        <dbReference type="SAM" id="MobiDB-lite"/>
    </source>
</evidence>
<dbReference type="Pfam" id="PF07004">
    <property type="entry name" value="SHIPPO-rpt"/>
    <property type="match status" value="3"/>
</dbReference>
<feature type="region of interest" description="Disordered" evidence="1">
    <location>
        <begin position="169"/>
        <end position="191"/>
    </location>
</feature>
<reference evidence="2" key="1">
    <citation type="submission" date="2020-04" db="EMBL/GenBank/DDBJ databases">
        <authorList>
            <person name="Neveu A P."/>
        </authorList>
    </citation>
    <scope>NUCLEOTIDE SEQUENCE</scope>
    <source>
        <tissue evidence="2">Whole embryo</tissue>
    </source>
</reference>
<feature type="compositionally biased region" description="Basic and acidic residues" evidence="1">
    <location>
        <begin position="52"/>
        <end position="65"/>
    </location>
</feature>
<organism evidence="2">
    <name type="scientific">Phallusia mammillata</name>
    <dbReference type="NCBI Taxonomy" id="59560"/>
    <lineage>
        <taxon>Eukaryota</taxon>
        <taxon>Metazoa</taxon>
        <taxon>Chordata</taxon>
        <taxon>Tunicata</taxon>
        <taxon>Ascidiacea</taxon>
        <taxon>Phlebobranchia</taxon>
        <taxon>Ascidiidae</taxon>
        <taxon>Phallusia</taxon>
    </lineage>
</organism>
<dbReference type="AlphaFoldDB" id="A0A6F9DGJ5"/>
<dbReference type="EMBL" id="LR786397">
    <property type="protein sequence ID" value="CAB3260714.1"/>
    <property type="molecule type" value="mRNA"/>
</dbReference>
<feature type="compositionally biased region" description="Polar residues" evidence="1">
    <location>
        <begin position="81"/>
        <end position="94"/>
    </location>
</feature>
<evidence type="ECO:0000313" key="2">
    <source>
        <dbReference type="EMBL" id="CAB3260714.1"/>
    </source>
</evidence>
<protein>
    <submittedName>
        <fullName evidence="2">Uncharacterized protein LOC100175702</fullName>
    </submittedName>
</protein>
<gene>
    <name evidence="2" type="primary">LOC100175702</name>
</gene>
<name>A0A6F9DGJ5_9ASCI</name>
<feature type="region of interest" description="Disordered" evidence="1">
    <location>
        <begin position="52"/>
        <end position="101"/>
    </location>
</feature>